<evidence type="ECO:0008006" key="3">
    <source>
        <dbReference type="Google" id="ProtNLM"/>
    </source>
</evidence>
<dbReference type="OrthoDB" id="9806005at2"/>
<protein>
    <recommendedName>
        <fullName evidence="3">N-acetyltransferase domain-containing protein</fullName>
    </recommendedName>
</protein>
<dbReference type="RefSeq" id="WP_108174899.1">
    <property type="nucleotide sequence ID" value="NZ_PZZL01000002.1"/>
</dbReference>
<dbReference type="PANTHER" id="PTHR41368:SF1">
    <property type="entry name" value="PROTEIN YGHO"/>
    <property type="match status" value="1"/>
</dbReference>
<dbReference type="Gene3D" id="3.40.630.30">
    <property type="match status" value="1"/>
</dbReference>
<dbReference type="AlphaFoldDB" id="A0A2T4ZGB6"/>
<keyword evidence="2" id="KW-1185">Reference proteome</keyword>
<dbReference type="Proteomes" id="UP000241808">
    <property type="component" value="Unassembled WGS sequence"/>
</dbReference>
<proteinExistence type="predicted"/>
<dbReference type="InterPro" id="IPR016181">
    <property type="entry name" value="Acyl_CoA_acyltransferase"/>
</dbReference>
<dbReference type="SUPFAM" id="SSF55729">
    <property type="entry name" value="Acyl-CoA N-acyltransferases (Nat)"/>
    <property type="match status" value="1"/>
</dbReference>
<accession>A0A2T4ZGB6</accession>
<dbReference type="EMBL" id="PZZL01000002">
    <property type="protein sequence ID" value="PTM60971.1"/>
    <property type="molecule type" value="Genomic_DNA"/>
</dbReference>
<evidence type="ECO:0000313" key="2">
    <source>
        <dbReference type="Proteomes" id="UP000241808"/>
    </source>
</evidence>
<gene>
    <name evidence="1" type="ORF">C8P69_102356</name>
</gene>
<name>A0A2T4ZGB6_9HYPH</name>
<evidence type="ECO:0000313" key="1">
    <source>
        <dbReference type="EMBL" id="PTM60971.1"/>
    </source>
</evidence>
<sequence>MPGFQPPLDFERAQLLDPRYAPFFTHGEAAFFIASDEAGRPLGRISAQFDRLTPPDRAHIGHFGCLDAVDDPAVVAALIAAARAWHAARGRHRLEGPFSFSINEEVGTQIEGQAQGEMVLMPWHPPYLGALVEAAGLVPIKDFLAYSVSAEIGAQWTGTRVARLAKQSRVTVRHLDMKNLDREAVIMTDLFNASWKDNWGFIPIASAELAALLKIIWPILKPTYAVFLEVEGKPAAFTFAMPNALELVRGFGGKLLPFNWARLLWRIFTHDFASGRVTLLGVRADLRDTLLGASLPIVAIASLIAANPIRGDIEMSWILDDNTRMRRIIESAGGTISKRYRVYADPVPAETA</sequence>
<organism evidence="1 2">
    <name type="scientific">Phreatobacter oligotrophus</name>
    <dbReference type="NCBI Taxonomy" id="1122261"/>
    <lineage>
        <taxon>Bacteria</taxon>
        <taxon>Pseudomonadati</taxon>
        <taxon>Pseudomonadota</taxon>
        <taxon>Alphaproteobacteria</taxon>
        <taxon>Hyphomicrobiales</taxon>
        <taxon>Phreatobacteraceae</taxon>
        <taxon>Phreatobacter</taxon>
    </lineage>
</organism>
<comment type="caution">
    <text evidence="1">The sequence shown here is derived from an EMBL/GenBank/DDBJ whole genome shotgun (WGS) entry which is preliminary data.</text>
</comment>
<dbReference type="InterPro" id="IPR039968">
    <property type="entry name" value="BcerS-like"/>
</dbReference>
<dbReference type="PANTHER" id="PTHR41368">
    <property type="entry name" value="PROTEIN YGHO"/>
    <property type="match status" value="1"/>
</dbReference>
<reference evidence="1 2" key="1">
    <citation type="submission" date="2018-04" db="EMBL/GenBank/DDBJ databases">
        <title>Genomic Encyclopedia of Archaeal and Bacterial Type Strains, Phase II (KMG-II): from individual species to whole genera.</title>
        <authorList>
            <person name="Goeker M."/>
        </authorList>
    </citation>
    <scope>NUCLEOTIDE SEQUENCE [LARGE SCALE GENOMIC DNA]</scope>
    <source>
        <strain evidence="1 2">DSM 25521</strain>
    </source>
</reference>